<keyword evidence="3" id="KW-1185">Reference proteome</keyword>
<sequence>MRWGPRGCGGTRPSPEHIKRNGWHDQNILVVSVDDQRLSWPERELIRQLGEKLYGIRKPSEDRNG</sequence>
<dbReference type="EMBL" id="CCAZ020000002">
    <property type="protein sequence ID" value="CEG09680.1"/>
    <property type="molecule type" value="Genomic_DNA"/>
</dbReference>
<evidence type="ECO:0000313" key="3">
    <source>
        <dbReference type="Proteomes" id="UP000035762"/>
    </source>
</evidence>
<evidence type="ECO:0000256" key="1">
    <source>
        <dbReference type="SAM" id="MobiDB-lite"/>
    </source>
</evidence>
<feature type="region of interest" description="Disordered" evidence="1">
    <location>
        <begin position="1"/>
        <end position="20"/>
    </location>
</feature>
<feature type="compositionally biased region" description="Gly residues" evidence="1">
    <location>
        <begin position="1"/>
        <end position="10"/>
    </location>
</feature>
<dbReference type="RefSeq" id="WP_082157061.1">
    <property type="nucleotide sequence ID" value="NZ_CCAZ020000002.1"/>
</dbReference>
<evidence type="ECO:0000313" key="2">
    <source>
        <dbReference type="EMBL" id="CEG09680.1"/>
    </source>
</evidence>
<accession>A0A090MQL8</accession>
<dbReference type="AlphaFoldDB" id="A0A090MQL8"/>
<dbReference type="Proteomes" id="UP000035762">
    <property type="component" value="Unassembled WGS sequence"/>
</dbReference>
<gene>
    <name evidence="2" type="ORF">BN961_03110</name>
</gene>
<name>A0A090MQL8_AFIFE</name>
<proteinExistence type="predicted"/>
<organism evidence="2 3">
    <name type="scientific">Afipia felis</name>
    <name type="common">Cat scratch disease bacillus</name>
    <dbReference type="NCBI Taxonomy" id="1035"/>
    <lineage>
        <taxon>Bacteria</taxon>
        <taxon>Pseudomonadati</taxon>
        <taxon>Pseudomonadota</taxon>
        <taxon>Alphaproteobacteria</taxon>
        <taxon>Hyphomicrobiales</taxon>
        <taxon>Nitrobacteraceae</taxon>
        <taxon>Afipia</taxon>
    </lineage>
</organism>
<reference evidence="2 3" key="1">
    <citation type="journal article" date="2014" name="Genome Announc.">
        <title>Genome Sequence of Afipia felis Strain 76713, Isolated in Hospital Water Using an Amoeba Co-Culture Procedure.</title>
        <authorList>
            <person name="Benamar S."/>
            <person name="La Scola B."/>
            <person name="Croce O."/>
        </authorList>
    </citation>
    <scope>NUCLEOTIDE SEQUENCE [LARGE SCALE GENOMIC DNA]</scope>
    <source>
        <strain evidence="2 3">76713</strain>
    </source>
</reference>
<protein>
    <submittedName>
        <fullName evidence="2">Uncharacterized protein</fullName>
    </submittedName>
</protein>
<dbReference type="OrthoDB" id="8481182at2"/>
<comment type="caution">
    <text evidence="2">The sequence shown here is derived from an EMBL/GenBank/DDBJ whole genome shotgun (WGS) entry which is preliminary data.</text>
</comment>
<dbReference type="STRING" id="1035.BN961_03110"/>